<dbReference type="Pfam" id="PF07690">
    <property type="entry name" value="MFS_1"/>
    <property type="match status" value="1"/>
</dbReference>
<feature type="transmembrane region" description="Helical" evidence="4">
    <location>
        <begin position="302"/>
        <end position="319"/>
    </location>
</feature>
<comment type="caution">
    <text evidence="5">The sequence shown here is derived from an EMBL/GenBank/DDBJ whole genome shotgun (WGS) entry which is preliminary data.</text>
</comment>
<feature type="transmembrane region" description="Helical" evidence="4">
    <location>
        <begin position="170"/>
        <end position="190"/>
    </location>
</feature>
<evidence type="ECO:0000313" key="6">
    <source>
        <dbReference type="Proteomes" id="UP001525968"/>
    </source>
</evidence>
<evidence type="ECO:0000256" key="1">
    <source>
        <dbReference type="ARBA" id="ARBA00022692"/>
    </source>
</evidence>
<evidence type="ECO:0000256" key="3">
    <source>
        <dbReference type="ARBA" id="ARBA00023136"/>
    </source>
</evidence>
<feature type="transmembrane region" description="Helical" evidence="4">
    <location>
        <begin position="143"/>
        <end position="164"/>
    </location>
</feature>
<dbReference type="Proteomes" id="UP001525968">
    <property type="component" value="Unassembled WGS sequence"/>
</dbReference>
<keyword evidence="2 4" id="KW-1133">Transmembrane helix</keyword>
<organism evidence="5 6">
    <name type="scientific">Acidovorax bellezanensis</name>
    <dbReference type="NCBI Taxonomy" id="2976702"/>
    <lineage>
        <taxon>Bacteria</taxon>
        <taxon>Pseudomonadati</taxon>
        <taxon>Pseudomonadota</taxon>
        <taxon>Betaproteobacteria</taxon>
        <taxon>Burkholderiales</taxon>
        <taxon>Comamonadaceae</taxon>
        <taxon>Acidovorax</taxon>
    </lineage>
</organism>
<dbReference type="PANTHER" id="PTHR11360">
    <property type="entry name" value="MONOCARBOXYLATE TRANSPORTER"/>
    <property type="match status" value="1"/>
</dbReference>
<dbReference type="RefSeq" id="WP_261498966.1">
    <property type="nucleotide sequence ID" value="NZ_JAODYH010000003.1"/>
</dbReference>
<feature type="transmembrane region" description="Helical" evidence="4">
    <location>
        <begin position="235"/>
        <end position="257"/>
    </location>
</feature>
<sequence>MPSLVATQSSRFYGNNVIRAAFVLALFGWGVGFYGPPIFLHAVLARTGWPLPLVSAAVTFHFLFGAAVVACLPRIHRRCGIPATTLIGAILLAAGVLGWAAAVEPWQLFVAAMFTGGGWVPLGAAGINAIISPWFVQKRPLALAKAYNGASVGGMLFSPLWAVAIDRMGFPATAMMVGLTMIAVVLSIACRELAGTPAGEGQAADGLAQACGSAPAVPAGADAQVCPTLWKDRRFLTLAAAMSLGLFAQIGLITQLFSLMVPSMGPRLAGGIMALATGCGMGGRLLMGWLLGRYADRRRAAAASYSVQAAGTLALLIAGPEHFALLVLGVVLFGLGIGNATSLPPLIAQADFAPVDTPRVVARSVALSQALYAFAPAVLAGLMVGTAHAAPSLGATTDAYFIVIFLLQALAAACVLSGSRPRALHLAKAAGDVAVTTRRV</sequence>
<dbReference type="InterPro" id="IPR036259">
    <property type="entry name" value="MFS_trans_sf"/>
</dbReference>
<dbReference type="EMBL" id="JAODYH010000003">
    <property type="protein sequence ID" value="MCT9809983.1"/>
    <property type="molecule type" value="Genomic_DNA"/>
</dbReference>
<feature type="transmembrane region" description="Helical" evidence="4">
    <location>
        <begin position="49"/>
        <end position="72"/>
    </location>
</feature>
<proteinExistence type="predicted"/>
<dbReference type="SUPFAM" id="SSF103473">
    <property type="entry name" value="MFS general substrate transporter"/>
    <property type="match status" value="1"/>
</dbReference>
<evidence type="ECO:0000313" key="5">
    <source>
        <dbReference type="EMBL" id="MCT9809983.1"/>
    </source>
</evidence>
<gene>
    <name evidence="5" type="ORF">N0K08_05010</name>
</gene>
<keyword evidence="6" id="KW-1185">Reference proteome</keyword>
<accession>A0ABT2PHP2</accession>
<dbReference type="InterPro" id="IPR011701">
    <property type="entry name" value="MFS"/>
</dbReference>
<evidence type="ECO:0000256" key="2">
    <source>
        <dbReference type="ARBA" id="ARBA00022989"/>
    </source>
</evidence>
<keyword evidence="1 4" id="KW-0812">Transmembrane</keyword>
<feature type="transmembrane region" description="Helical" evidence="4">
    <location>
        <begin position="399"/>
        <end position="418"/>
    </location>
</feature>
<feature type="transmembrane region" description="Helical" evidence="4">
    <location>
        <begin position="360"/>
        <end position="387"/>
    </location>
</feature>
<keyword evidence="3 4" id="KW-0472">Membrane</keyword>
<feature type="transmembrane region" description="Helical" evidence="4">
    <location>
        <begin position="21"/>
        <end position="43"/>
    </location>
</feature>
<feature type="transmembrane region" description="Helical" evidence="4">
    <location>
        <begin position="325"/>
        <end position="348"/>
    </location>
</feature>
<dbReference type="Gene3D" id="1.20.1250.20">
    <property type="entry name" value="MFS general substrate transporter like domains"/>
    <property type="match status" value="2"/>
</dbReference>
<name>A0ABT2PHP2_9BURK</name>
<dbReference type="InterPro" id="IPR050327">
    <property type="entry name" value="Proton-linked_MCT"/>
</dbReference>
<evidence type="ECO:0000256" key="4">
    <source>
        <dbReference type="SAM" id="Phobius"/>
    </source>
</evidence>
<reference evidence="5 6" key="1">
    <citation type="submission" date="2022-09" db="EMBL/GenBank/DDBJ databases">
        <title>Draft genome of isolate Be4.</title>
        <authorList>
            <person name="Sanchez-Castro I."/>
            <person name="Martinez-Rodriguez P."/>
            <person name="Descostes M."/>
            <person name="Merroun M."/>
        </authorList>
    </citation>
    <scope>NUCLEOTIDE SEQUENCE [LARGE SCALE GENOMIC DNA]</scope>
    <source>
        <strain evidence="5 6">Be4</strain>
    </source>
</reference>
<feature type="transmembrane region" description="Helical" evidence="4">
    <location>
        <begin position="108"/>
        <end position="131"/>
    </location>
</feature>
<protein>
    <submittedName>
        <fullName evidence="5">MFS transporter</fullName>
    </submittedName>
</protein>
<feature type="transmembrane region" description="Helical" evidence="4">
    <location>
        <begin position="79"/>
        <end position="102"/>
    </location>
</feature>
<feature type="transmembrane region" description="Helical" evidence="4">
    <location>
        <begin position="269"/>
        <end position="290"/>
    </location>
</feature>
<dbReference type="PANTHER" id="PTHR11360:SF290">
    <property type="entry name" value="MONOCARBOXYLATE MFS PERMEASE"/>
    <property type="match status" value="1"/>
</dbReference>